<reference evidence="2 3" key="1">
    <citation type="submission" date="2018-02" db="EMBL/GenBank/DDBJ databases">
        <title>Genomic analysis of the strain RR4-38 isolated from a seawater recirculating aquaculture system.</title>
        <authorList>
            <person name="Kim Y.-S."/>
            <person name="Jang Y.H."/>
            <person name="Kim K.-H."/>
        </authorList>
    </citation>
    <scope>NUCLEOTIDE SEQUENCE [LARGE SCALE GENOMIC DNA]</scope>
    <source>
        <strain evidence="2 3">RR4-38</strain>
    </source>
</reference>
<gene>
    <name evidence="2" type="ORF">C5O00_07995</name>
</gene>
<evidence type="ECO:0000259" key="1">
    <source>
        <dbReference type="Pfam" id="PF06983"/>
    </source>
</evidence>
<dbReference type="InterPro" id="IPR029068">
    <property type="entry name" value="Glyas_Bleomycin-R_OHBP_Dase"/>
</dbReference>
<dbReference type="SUPFAM" id="SSF54593">
    <property type="entry name" value="Glyoxalase/Bleomycin resistance protein/Dihydroxybiphenyl dioxygenase"/>
    <property type="match status" value="1"/>
</dbReference>
<dbReference type="RefSeq" id="WP_105216358.1">
    <property type="nucleotide sequence ID" value="NZ_CP027062.1"/>
</dbReference>
<dbReference type="KEGG" id="aue:C5O00_07995"/>
<keyword evidence="3" id="KW-1185">Reference proteome</keyword>
<proteinExistence type="predicted"/>
<dbReference type="Pfam" id="PF06983">
    <property type="entry name" value="3-dmu-9_3-mt"/>
    <property type="match status" value="1"/>
</dbReference>
<evidence type="ECO:0000313" key="2">
    <source>
        <dbReference type="EMBL" id="AVI51117.1"/>
    </source>
</evidence>
<dbReference type="OrthoDB" id="9795306at2"/>
<evidence type="ECO:0000313" key="3">
    <source>
        <dbReference type="Proteomes" id="UP000238442"/>
    </source>
</evidence>
<dbReference type="PANTHER" id="PTHR33990">
    <property type="entry name" value="PROTEIN YJDN-RELATED"/>
    <property type="match status" value="1"/>
</dbReference>
<dbReference type="Gene3D" id="3.10.180.10">
    <property type="entry name" value="2,3-Dihydroxybiphenyl 1,2-Dioxygenase, domain 1"/>
    <property type="match status" value="1"/>
</dbReference>
<name>A0A2S0HWQ4_9FLAO</name>
<dbReference type="Proteomes" id="UP000238442">
    <property type="component" value="Chromosome"/>
</dbReference>
<dbReference type="PANTHER" id="PTHR33990:SF1">
    <property type="entry name" value="PROTEIN YJDN"/>
    <property type="match status" value="1"/>
</dbReference>
<dbReference type="AlphaFoldDB" id="A0A2S0HWQ4"/>
<dbReference type="CDD" id="cd06588">
    <property type="entry name" value="PhnB_like"/>
    <property type="match status" value="1"/>
</dbReference>
<sequence length="146" mass="16640">MATINSYITFNGNCEEAFNLYRSVFGGEFATISKFRDMPDDPKYPVSEEDKDKIMHVSLPISQETVLMGSDTGAEWGKQFKQGNNFSISINANSREEADTFFKALSQDGEVVMPMSDTFWESYFGMLTDRFGIQWMVSYDDPSRVK</sequence>
<dbReference type="InterPro" id="IPR028973">
    <property type="entry name" value="PhnB-like"/>
</dbReference>
<accession>A0A2S0HWQ4</accession>
<organism evidence="2 3">
    <name type="scientific">Pukyongia salina</name>
    <dbReference type="NCBI Taxonomy" id="2094025"/>
    <lineage>
        <taxon>Bacteria</taxon>
        <taxon>Pseudomonadati</taxon>
        <taxon>Bacteroidota</taxon>
        <taxon>Flavobacteriia</taxon>
        <taxon>Flavobacteriales</taxon>
        <taxon>Flavobacteriaceae</taxon>
        <taxon>Pukyongia</taxon>
    </lineage>
</organism>
<feature type="domain" description="PhnB-like" evidence="1">
    <location>
        <begin position="4"/>
        <end position="137"/>
    </location>
</feature>
<protein>
    <submittedName>
        <fullName evidence="2">VOC family protein</fullName>
    </submittedName>
</protein>
<dbReference type="EMBL" id="CP027062">
    <property type="protein sequence ID" value="AVI51117.1"/>
    <property type="molecule type" value="Genomic_DNA"/>
</dbReference>